<evidence type="ECO:0000313" key="4">
    <source>
        <dbReference type="EMBL" id="OLF11473.1"/>
    </source>
</evidence>
<dbReference type="InterPro" id="IPR013154">
    <property type="entry name" value="ADH-like_N"/>
</dbReference>
<dbReference type="Gene3D" id="3.40.50.720">
    <property type="entry name" value="NAD(P)-binding Rossmann-like Domain"/>
    <property type="match status" value="1"/>
</dbReference>
<dbReference type="RefSeq" id="WP_075132708.1">
    <property type="nucleotide sequence ID" value="NZ_MSIF01000004.1"/>
</dbReference>
<name>A0A7Z0WRL4_9PSEU</name>
<comment type="caution">
    <text evidence="4">The sequence shown here is derived from an EMBL/GenBank/DDBJ whole genome shotgun (WGS) entry which is preliminary data.</text>
</comment>
<evidence type="ECO:0000259" key="3">
    <source>
        <dbReference type="SMART" id="SM00829"/>
    </source>
</evidence>
<dbReference type="SMART" id="SM00829">
    <property type="entry name" value="PKS_ER"/>
    <property type="match status" value="1"/>
</dbReference>
<dbReference type="InterPro" id="IPR036291">
    <property type="entry name" value="NAD(P)-bd_dom_sf"/>
</dbReference>
<dbReference type="GO" id="GO:0016651">
    <property type="term" value="F:oxidoreductase activity, acting on NAD(P)H"/>
    <property type="evidence" value="ECO:0007669"/>
    <property type="project" value="TreeGrafter"/>
</dbReference>
<protein>
    <recommendedName>
        <fullName evidence="3">Enoyl reductase (ER) domain-containing protein</fullName>
    </recommendedName>
</protein>
<evidence type="ECO:0000256" key="1">
    <source>
        <dbReference type="ARBA" id="ARBA00022857"/>
    </source>
</evidence>
<accession>A0A7Z0WRL4</accession>
<dbReference type="SUPFAM" id="SSF51735">
    <property type="entry name" value="NAD(P)-binding Rossmann-fold domains"/>
    <property type="match status" value="1"/>
</dbReference>
<keyword evidence="1" id="KW-0521">NADP</keyword>
<evidence type="ECO:0000256" key="2">
    <source>
        <dbReference type="ARBA" id="ARBA00023002"/>
    </source>
</evidence>
<evidence type="ECO:0000313" key="5">
    <source>
        <dbReference type="Proteomes" id="UP000185696"/>
    </source>
</evidence>
<dbReference type="AlphaFoldDB" id="A0A7Z0WRL4"/>
<dbReference type="SUPFAM" id="SSF50129">
    <property type="entry name" value="GroES-like"/>
    <property type="match status" value="1"/>
</dbReference>
<dbReference type="PANTHER" id="PTHR48106">
    <property type="entry name" value="QUINONE OXIDOREDUCTASE PIG3-RELATED"/>
    <property type="match status" value="1"/>
</dbReference>
<gene>
    <name evidence="4" type="ORF">BLA60_10900</name>
</gene>
<dbReference type="Gene3D" id="3.90.180.10">
    <property type="entry name" value="Medium-chain alcohol dehydrogenases, catalytic domain"/>
    <property type="match status" value="1"/>
</dbReference>
<keyword evidence="2" id="KW-0560">Oxidoreductase</keyword>
<keyword evidence="5" id="KW-1185">Reference proteome</keyword>
<dbReference type="EMBL" id="MSIF01000004">
    <property type="protein sequence ID" value="OLF11473.1"/>
    <property type="molecule type" value="Genomic_DNA"/>
</dbReference>
<dbReference type="InterPro" id="IPR013149">
    <property type="entry name" value="ADH-like_C"/>
</dbReference>
<dbReference type="GO" id="GO:0070402">
    <property type="term" value="F:NADPH binding"/>
    <property type="evidence" value="ECO:0007669"/>
    <property type="project" value="TreeGrafter"/>
</dbReference>
<sequence length="308" mass="30878">MRTVRCHEFGSPHVLQVVSAPDPEPGPGEVLIDVEAAGISFADVRLRAGGMPVPLPFSPGFEVAGVVVGVGSGVDSALVGRPVVAIVGGGGYSSMAVAPVSAVRVRPDSLSLQDALGLVGQGVTALGVMSVAGVRAGDVVLVEAAAGGVGSLLVQLVKRAGATVVAATRGEEKLAVAKELGADRVVDYSVPGWAAGMGEVTVVLGSVGGAVGRESFGALTDGVGRMVVYGSAAGDSAVSVQEVFERGLWVGGFVSTHLSGQRREGFLDEAFSSGLRVVAGFALGLGEVAQAHRMVEERGTVGKNILLT</sequence>
<dbReference type="OrthoDB" id="9805883at2"/>
<dbReference type="Proteomes" id="UP000185696">
    <property type="component" value="Unassembled WGS sequence"/>
</dbReference>
<dbReference type="Pfam" id="PF00107">
    <property type="entry name" value="ADH_zinc_N"/>
    <property type="match status" value="1"/>
</dbReference>
<dbReference type="PROSITE" id="PS01162">
    <property type="entry name" value="QOR_ZETA_CRYSTAL"/>
    <property type="match status" value="1"/>
</dbReference>
<reference evidence="4 5" key="1">
    <citation type="submission" date="2016-12" db="EMBL/GenBank/DDBJ databases">
        <title>The draft genome sequence of Actinophytocola xinjiangensis.</title>
        <authorList>
            <person name="Wang W."/>
            <person name="Yuan L."/>
        </authorList>
    </citation>
    <scope>NUCLEOTIDE SEQUENCE [LARGE SCALE GENOMIC DNA]</scope>
    <source>
        <strain evidence="4 5">CGMCC 4.4663</strain>
    </source>
</reference>
<dbReference type="GO" id="GO:0008270">
    <property type="term" value="F:zinc ion binding"/>
    <property type="evidence" value="ECO:0007669"/>
    <property type="project" value="InterPro"/>
</dbReference>
<dbReference type="InterPro" id="IPR002364">
    <property type="entry name" value="Quin_OxRdtase/zeta-crystal_CS"/>
</dbReference>
<dbReference type="InterPro" id="IPR020843">
    <property type="entry name" value="ER"/>
</dbReference>
<proteinExistence type="predicted"/>
<organism evidence="4 5">
    <name type="scientific">Actinophytocola xinjiangensis</name>
    <dbReference type="NCBI Taxonomy" id="485602"/>
    <lineage>
        <taxon>Bacteria</taxon>
        <taxon>Bacillati</taxon>
        <taxon>Actinomycetota</taxon>
        <taxon>Actinomycetes</taxon>
        <taxon>Pseudonocardiales</taxon>
        <taxon>Pseudonocardiaceae</taxon>
    </lineage>
</organism>
<feature type="domain" description="Enoyl reductase (ER)" evidence="3">
    <location>
        <begin position="10"/>
        <end position="306"/>
    </location>
</feature>
<dbReference type="Pfam" id="PF08240">
    <property type="entry name" value="ADH_N"/>
    <property type="match status" value="1"/>
</dbReference>
<dbReference type="PANTHER" id="PTHR48106:SF18">
    <property type="entry name" value="QUINONE OXIDOREDUCTASE PIG3"/>
    <property type="match status" value="1"/>
</dbReference>
<dbReference type="InterPro" id="IPR011032">
    <property type="entry name" value="GroES-like_sf"/>
</dbReference>